<protein>
    <submittedName>
        <fullName evidence="2">Uncharacterized protein</fullName>
    </submittedName>
</protein>
<feature type="region of interest" description="Disordered" evidence="1">
    <location>
        <begin position="1"/>
        <end position="26"/>
    </location>
</feature>
<gene>
    <name evidence="2" type="ORF">PSON_ATCC_30995.1.T0270334</name>
</gene>
<name>A0A8S1LUG7_9CILI</name>
<comment type="caution">
    <text evidence="2">The sequence shown here is derived from an EMBL/GenBank/DDBJ whole genome shotgun (WGS) entry which is preliminary data.</text>
</comment>
<dbReference type="AlphaFoldDB" id="A0A8S1LUG7"/>
<sequence length="122" mass="14624">MPKKIQNQLNKKKNNKKNKRVPVDSLKVPTQDNEEMDLFQKYGFGDLMKQYLIKDKNPIPSPADRILQKQNKEKLILIKQLLIKNKKVQQNKKKIKNQIMKSKIYYNQIQVMNQKCKKKKKK</sequence>
<proteinExistence type="predicted"/>
<keyword evidence="3" id="KW-1185">Reference proteome</keyword>
<reference evidence="2" key="1">
    <citation type="submission" date="2021-01" db="EMBL/GenBank/DDBJ databases">
        <authorList>
            <consortium name="Genoscope - CEA"/>
            <person name="William W."/>
        </authorList>
    </citation>
    <scope>NUCLEOTIDE SEQUENCE</scope>
</reference>
<evidence type="ECO:0000256" key="1">
    <source>
        <dbReference type="SAM" id="MobiDB-lite"/>
    </source>
</evidence>
<evidence type="ECO:0000313" key="2">
    <source>
        <dbReference type="EMBL" id="CAD8071107.1"/>
    </source>
</evidence>
<evidence type="ECO:0000313" key="3">
    <source>
        <dbReference type="Proteomes" id="UP000692954"/>
    </source>
</evidence>
<accession>A0A8S1LUG7</accession>
<dbReference type="EMBL" id="CAJJDN010000027">
    <property type="protein sequence ID" value="CAD8071107.1"/>
    <property type="molecule type" value="Genomic_DNA"/>
</dbReference>
<dbReference type="Proteomes" id="UP000692954">
    <property type="component" value="Unassembled WGS sequence"/>
</dbReference>
<organism evidence="2 3">
    <name type="scientific">Paramecium sonneborni</name>
    <dbReference type="NCBI Taxonomy" id="65129"/>
    <lineage>
        <taxon>Eukaryota</taxon>
        <taxon>Sar</taxon>
        <taxon>Alveolata</taxon>
        <taxon>Ciliophora</taxon>
        <taxon>Intramacronucleata</taxon>
        <taxon>Oligohymenophorea</taxon>
        <taxon>Peniculida</taxon>
        <taxon>Parameciidae</taxon>
        <taxon>Paramecium</taxon>
    </lineage>
</organism>
<feature type="compositionally biased region" description="Basic residues" evidence="1">
    <location>
        <begin position="10"/>
        <end position="20"/>
    </location>
</feature>